<dbReference type="GO" id="GO:0008270">
    <property type="term" value="F:zinc ion binding"/>
    <property type="evidence" value="ECO:0007669"/>
    <property type="project" value="UniProtKB-KW"/>
</dbReference>
<feature type="domain" description="C2H2-type" evidence="13">
    <location>
        <begin position="192"/>
        <end position="219"/>
    </location>
</feature>
<dbReference type="InterPro" id="IPR036236">
    <property type="entry name" value="Znf_C2H2_sf"/>
</dbReference>
<dbReference type="Proteomes" id="UP001488838">
    <property type="component" value="Unassembled WGS sequence"/>
</dbReference>
<evidence type="ECO:0000256" key="2">
    <source>
        <dbReference type="ARBA" id="ARBA00006991"/>
    </source>
</evidence>
<evidence type="ECO:0000256" key="7">
    <source>
        <dbReference type="ARBA" id="ARBA00023015"/>
    </source>
</evidence>
<evidence type="ECO:0000313" key="16">
    <source>
        <dbReference type="Proteomes" id="UP001488838"/>
    </source>
</evidence>
<evidence type="ECO:0000259" key="13">
    <source>
        <dbReference type="PROSITE" id="PS50157"/>
    </source>
</evidence>
<feature type="region of interest" description="Disordered" evidence="12">
    <location>
        <begin position="355"/>
        <end position="384"/>
    </location>
</feature>
<proteinExistence type="inferred from homology"/>
<dbReference type="GO" id="GO:0000785">
    <property type="term" value="C:chromatin"/>
    <property type="evidence" value="ECO:0007669"/>
    <property type="project" value="TreeGrafter"/>
</dbReference>
<keyword evidence="10" id="KW-0539">Nucleus</keyword>
<keyword evidence="3" id="KW-0479">Metal-binding</keyword>
<keyword evidence="9" id="KW-0804">Transcription</keyword>
<dbReference type="PROSITE" id="PS00028">
    <property type="entry name" value="ZINC_FINGER_C2H2_1"/>
    <property type="match status" value="7"/>
</dbReference>
<dbReference type="GO" id="GO:0005667">
    <property type="term" value="C:transcription regulator complex"/>
    <property type="evidence" value="ECO:0007669"/>
    <property type="project" value="TreeGrafter"/>
</dbReference>
<dbReference type="FunFam" id="3.30.160.60:FF:000340">
    <property type="entry name" value="zinc finger protein 473 isoform X1"/>
    <property type="match status" value="1"/>
</dbReference>
<evidence type="ECO:0000259" key="14">
    <source>
        <dbReference type="PROSITE" id="PS50805"/>
    </source>
</evidence>
<name>A0AAW0ICE0_MYOGA</name>
<comment type="similarity">
    <text evidence="2">Belongs to the krueppel C2H2-type zinc-finger protein family.</text>
</comment>
<dbReference type="FunFam" id="3.30.160.60:FF:001119">
    <property type="entry name" value="zinc finger protein 408"/>
    <property type="match status" value="1"/>
</dbReference>
<keyword evidence="7" id="KW-0805">Transcription regulation</keyword>
<dbReference type="Pfam" id="PF00096">
    <property type="entry name" value="zf-C2H2"/>
    <property type="match status" value="6"/>
</dbReference>
<feature type="domain" description="C2H2-type" evidence="13">
    <location>
        <begin position="248"/>
        <end position="275"/>
    </location>
</feature>
<dbReference type="EMBL" id="JBBHLL010000159">
    <property type="protein sequence ID" value="KAK7812066.1"/>
    <property type="molecule type" value="Genomic_DNA"/>
</dbReference>
<protein>
    <recommendedName>
        <fullName evidence="17">Zinc finger protein 764</fullName>
    </recommendedName>
</protein>
<feature type="compositionally biased region" description="Basic and acidic residues" evidence="12">
    <location>
        <begin position="99"/>
        <end position="115"/>
    </location>
</feature>
<dbReference type="Gene3D" id="6.10.140.140">
    <property type="match status" value="1"/>
</dbReference>
<feature type="domain" description="KRAB" evidence="14">
    <location>
        <begin position="22"/>
        <end position="93"/>
    </location>
</feature>
<dbReference type="AlphaFoldDB" id="A0AAW0ICE0"/>
<evidence type="ECO:0000313" key="15">
    <source>
        <dbReference type="EMBL" id="KAK7812066.1"/>
    </source>
</evidence>
<evidence type="ECO:0000256" key="5">
    <source>
        <dbReference type="ARBA" id="ARBA00022771"/>
    </source>
</evidence>
<dbReference type="InterPro" id="IPR013087">
    <property type="entry name" value="Znf_C2H2_type"/>
</dbReference>
<dbReference type="SMART" id="SM00349">
    <property type="entry name" value="KRAB"/>
    <property type="match status" value="1"/>
</dbReference>
<dbReference type="FunFam" id="3.30.160.60:FF:002226">
    <property type="entry name" value="Zinc finger protein 764"/>
    <property type="match status" value="1"/>
</dbReference>
<dbReference type="InterPro" id="IPR001909">
    <property type="entry name" value="KRAB"/>
</dbReference>
<evidence type="ECO:0000256" key="6">
    <source>
        <dbReference type="ARBA" id="ARBA00022833"/>
    </source>
</evidence>
<keyword evidence="5 11" id="KW-0863">Zinc-finger</keyword>
<dbReference type="CDD" id="cd07765">
    <property type="entry name" value="KRAB_A-box"/>
    <property type="match status" value="1"/>
</dbReference>
<feature type="domain" description="C2H2-type" evidence="13">
    <location>
        <begin position="276"/>
        <end position="303"/>
    </location>
</feature>
<dbReference type="FunFam" id="3.30.160.60:FF:000180">
    <property type="entry name" value="Zinc finger protein 689"/>
    <property type="match status" value="1"/>
</dbReference>
<feature type="domain" description="C2H2-type" evidence="13">
    <location>
        <begin position="332"/>
        <end position="354"/>
    </location>
</feature>
<organism evidence="15 16">
    <name type="scientific">Myodes glareolus</name>
    <name type="common">Bank vole</name>
    <name type="synonym">Clethrionomys glareolus</name>
    <dbReference type="NCBI Taxonomy" id="447135"/>
    <lineage>
        <taxon>Eukaryota</taxon>
        <taxon>Metazoa</taxon>
        <taxon>Chordata</taxon>
        <taxon>Craniata</taxon>
        <taxon>Vertebrata</taxon>
        <taxon>Euteleostomi</taxon>
        <taxon>Mammalia</taxon>
        <taxon>Eutheria</taxon>
        <taxon>Euarchontoglires</taxon>
        <taxon>Glires</taxon>
        <taxon>Rodentia</taxon>
        <taxon>Myomorpha</taxon>
        <taxon>Muroidea</taxon>
        <taxon>Cricetidae</taxon>
        <taxon>Arvicolinae</taxon>
        <taxon>Myodes</taxon>
    </lineage>
</organism>
<evidence type="ECO:0000256" key="8">
    <source>
        <dbReference type="ARBA" id="ARBA00023125"/>
    </source>
</evidence>
<dbReference type="Gene3D" id="3.30.160.60">
    <property type="entry name" value="Classic Zinc Finger"/>
    <property type="match status" value="7"/>
</dbReference>
<dbReference type="FunFam" id="3.30.160.60:FF:000710">
    <property type="entry name" value="Zinc finger protein 768"/>
    <property type="match status" value="1"/>
</dbReference>
<feature type="domain" description="C2H2-type" evidence="13">
    <location>
        <begin position="304"/>
        <end position="331"/>
    </location>
</feature>
<dbReference type="SUPFAM" id="SSF109640">
    <property type="entry name" value="KRAB domain (Kruppel-associated box)"/>
    <property type="match status" value="1"/>
</dbReference>
<feature type="compositionally biased region" description="Polar residues" evidence="12">
    <location>
        <begin position="116"/>
        <end position="126"/>
    </location>
</feature>
<dbReference type="SUPFAM" id="SSF57667">
    <property type="entry name" value="beta-beta-alpha zinc fingers"/>
    <property type="match status" value="4"/>
</dbReference>
<dbReference type="InterPro" id="IPR036051">
    <property type="entry name" value="KRAB_dom_sf"/>
</dbReference>
<evidence type="ECO:0000256" key="3">
    <source>
        <dbReference type="ARBA" id="ARBA00022723"/>
    </source>
</evidence>
<keyword evidence="6" id="KW-0862">Zinc</keyword>
<dbReference type="GO" id="GO:0000981">
    <property type="term" value="F:DNA-binding transcription factor activity, RNA polymerase II-specific"/>
    <property type="evidence" value="ECO:0007669"/>
    <property type="project" value="TreeGrafter"/>
</dbReference>
<keyword evidence="16" id="KW-1185">Reference proteome</keyword>
<accession>A0AAW0ICE0</accession>
<evidence type="ECO:0000256" key="9">
    <source>
        <dbReference type="ARBA" id="ARBA00023163"/>
    </source>
</evidence>
<gene>
    <name evidence="15" type="ORF">U0070_004527</name>
</gene>
<dbReference type="FunFam" id="3.30.160.60:FF:000185">
    <property type="entry name" value="zinc finger protein 319"/>
    <property type="match status" value="1"/>
</dbReference>
<dbReference type="PANTHER" id="PTHR14003">
    <property type="entry name" value="TRANSCRIPTIONAL REPRESSOR PROTEIN YY"/>
    <property type="match status" value="1"/>
</dbReference>
<keyword evidence="8" id="KW-0238">DNA-binding</keyword>
<evidence type="ECO:0000256" key="1">
    <source>
        <dbReference type="ARBA" id="ARBA00004123"/>
    </source>
</evidence>
<evidence type="ECO:0000256" key="12">
    <source>
        <dbReference type="SAM" id="MobiDB-lite"/>
    </source>
</evidence>
<comment type="caution">
    <text evidence="15">The sequence shown here is derived from an EMBL/GenBank/DDBJ whole genome shotgun (WGS) entry which is preliminary data.</text>
</comment>
<dbReference type="PROSITE" id="PS50157">
    <property type="entry name" value="ZINC_FINGER_C2H2_2"/>
    <property type="match status" value="7"/>
</dbReference>
<evidence type="ECO:0000256" key="4">
    <source>
        <dbReference type="ARBA" id="ARBA00022737"/>
    </source>
</evidence>
<keyword evidence="4" id="KW-0677">Repeat</keyword>
<sequence length="400" mass="44597">MAQPLAPGRSSARAAFGKPGAVNFADVAVYFSPEEWGCLQPAQRALYREVMRETYGLLRALGGGGTKPALISWVEEEAELWGPGAQDPEVAMCPTEADSDCRQEERKRPREETEATQKMFSTQTGPKKTHPSFAGPPCNLELLPKDPQPPRGVHATVPRADQRHGCRVCGKSFAWRSTLVEHLYTHTGEKPFRCPDCSKPFGRASSLSKHRAIHRGERPHRCPDCGRAFTQRSALTTHLRVHTGEKPYRCADCGRCFSQSSALHQHQRVHSGMTPFPCTDCGRAFAHASDLRRHVRTHTGEKPYSCPDCGRCFRQSSEMAAHRRTHSGERPYPCPQCGRCFGQKSAVAKHQWVHRPGARGHRDREASQLSISPATGQGDLDPPVDFRHYPEIFQECGEWS</sequence>
<dbReference type="GO" id="GO:0031519">
    <property type="term" value="C:PcG protein complex"/>
    <property type="evidence" value="ECO:0007669"/>
    <property type="project" value="TreeGrafter"/>
</dbReference>
<dbReference type="GO" id="GO:0000978">
    <property type="term" value="F:RNA polymerase II cis-regulatory region sequence-specific DNA binding"/>
    <property type="evidence" value="ECO:0007669"/>
    <property type="project" value="TreeGrafter"/>
</dbReference>
<dbReference type="PANTHER" id="PTHR14003:SF23">
    <property type="entry name" value="ZINC FINGER PROTEIN 143"/>
    <property type="match status" value="1"/>
</dbReference>
<comment type="subcellular location">
    <subcellularLocation>
        <location evidence="1">Nucleus</location>
    </subcellularLocation>
</comment>
<reference evidence="15 16" key="1">
    <citation type="journal article" date="2023" name="bioRxiv">
        <title>Conserved and derived expression patterns and positive selection on dental genes reveal complex evolutionary context of ever-growing rodent molars.</title>
        <authorList>
            <person name="Calamari Z.T."/>
            <person name="Song A."/>
            <person name="Cohen E."/>
            <person name="Akter M."/>
            <person name="Roy R.D."/>
            <person name="Hallikas O."/>
            <person name="Christensen M.M."/>
            <person name="Li P."/>
            <person name="Marangoni P."/>
            <person name="Jernvall J."/>
            <person name="Klein O.D."/>
        </authorList>
    </citation>
    <scope>NUCLEOTIDE SEQUENCE [LARGE SCALE GENOMIC DNA]</scope>
    <source>
        <strain evidence="15">V071</strain>
    </source>
</reference>
<dbReference type="Pfam" id="PF01352">
    <property type="entry name" value="KRAB"/>
    <property type="match status" value="1"/>
</dbReference>
<evidence type="ECO:0008006" key="17">
    <source>
        <dbReference type="Google" id="ProtNLM"/>
    </source>
</evidence>
<dbReference type="PROSITE" id="PS50805">
    <property type="entry name" value="KRAB"/>
    <property type="match status" value="1"/>
</dbReference>
<dbReference type="FunFam" id="3.30.160.60:FF:000557">
    <property type="entry name" value="zinc finger and SCAN domain-containing protein 29"/>
    <property type="match status" value="1"/>
</dbReference>
<evidence type="ECO:0000256" key="10">
    <source>
        <dbReference type="ARBA" id="ARBA00023242"/>
    </source>
</evidence>
<evidence type="ECO:0000256" key="11">
    <source>
        <dbReference type="PROSITE-ProRule" id="PRU00042"/>
    </source>
</evidence>
<feature type="region of interest" description="Disordered" evidence="12">
    <location>
        <begin position="97"/>
        <end position="132"/>
    </location>
</feature>
<dbReference type="SMART" id="SM00355">
    <property type="entry name" value="ZnF_C2H2"/>
    <property type="match status" value="7"/>
</dbReference>
<feature type="domain" description="C2H2-type" evidence="13">
    <location>
        <begin position="164"/>
        <end position="191"/>
    </location>
</feature>
<feature type="domain" description="C2H2-type" evidence="13">
    <location>
        <begin position="220"/>
        <end position="247"/>
    </location>
</feature>